<dbReference type="AlphaFoldDB" id="A0A6J6Y7B2"/>
<feature type="transmembrane region" description="Helical" evidence="1">
    <location>
        <begin position="14"/>
        <end position="32"/>
    </location>
</feature>
<keyword evidence="1" id="KW-1133">Transmembrane helix</keyword>
<accession>A0A6J6Y7B2</accession>
<evidence type="ECO:0000256" key="1">
    <source>
        <dbReference type="SAM" id="Phobius"/>
    </source>
</evidence>
<protein>
    <submittedName>
        <fullName evidence="2">Unannotated protein</fullName>
    </submittedName>
</protein>
<sequence length="103" mass="11002">MVVSKLMSLTVLDVTVRSLAIIVLSLITLWLVTKNRNSNTTKSRAVQVENQDSNLTSLTTNSWNIRSVGAIAITSIFSGVVLAVFISVILAVLVSKLTGSIGQ</sequence>
<feature type="transmembrane region" description="Helical" evidence="1">
    <location>
        <begin position="68"/>
        <end position="94"/>
    </location>
</feature>
<evidence type="ECO:0000313" key="2">
    <source>
        <dbReference type="EMBL" id="CAB4805270.1"/>
    </source>
</evidence>
<keyword evidence="1" id="KW-0472">Membrane</keyword>
<keyword evidence="1" id="KW-0812">Transmembrane</keyword>
<name>A0A6J6Y7B2_9ZZZZ</name>
<proteinExistence type="predicted"/>
<gene>
    <name evidence="2" type="ORF">UFOPK3026_00772</name>
</gene>
<organism evidence="2">
    <name type="scientific">freshwater metagenome</name>
    <dbReference type="NCBI Taxonomy" id="449393"/>
    <lineage>
        <taxon>unclassified sequences</taxon>
        <taxon>metagenomes</taxon>
        <taxon>ecological metagenomes</taxon>
    </lineage>
</organism>
<dbReference type="EMBL" id="CAFAAP010000105">
    <property type="protein sequence ID" value="CAB4805270.1"/>
    <property type="molecule type" value="Genomic_DNA"/>
</dbReference>
<reference evidence="2" key="1">
    <citation type="submission" date="2020-05" db="EMBL/GenBank/DDBJ databases">
        <authorList>
            <person name="Chiriac C."/>
            <person name="Salcher M."/>
            <person name="Ghai R."/>
            <person name="Kavagutti S V."/>
        </authorList>
    </citation>
    <scope>NUCLEOTIDE SEQUENCE</scope>
</reference>